<dbReference type="Gene3D" id="3.40.630.30">
    <property type="match status" value="1"/>
</dbReference>
<dbReference type="GO" id="GO:0016740">
    <property type="term" value="F:transferase activity"/>
    <property type="evidence" value="ECO:0007669"/>
    <property type="project" value="UniProtKB-KW"/>
</dbReference>
<dbReference type="RefSeq" id="WP_330108955.1">
    <property type="nucleotide sequence ID" value="NZ_JAZDQT010000003.1"/>
</dbReference>
<keyword evidence="3" id="KW-1185">Reference proteome</keyword>
<evidence type="ECO:0000259" key="1">
    <source>
        <dbReference type="PROSITE" id="PS51186"/>
    </source>
</evidence>
<organism evidence="2 3">
    <name type="scientific">Pedobacter albus</name>
    <dbReference type="NCBI Taxonomy" id="3113905"/>
    <lineage>
        <taxon>Bacteria</taxon>
        <taxon>Pseudomonadati</taxon>
        <taxon>Bacteroidota</taxon>
        <taxon>Sphingobacteriia</taxon>
        <taxon>Sphingobacteriales</taxon>
        <taxon>Sphingobacteriaceae</taxon>
        <taxon>Pedobacter</taxon>
    </lineage>
</organism>
<protein>
    <submittedName>
        <fullName evidence="2">GNAT family protein</fullName>
        <ecNumber evidence="2">2.-.-.-</ecNumber>
    </submittedName>
</protein>
<proteinExistence type="predicted"/>
<gene>
    <name evidence="2" type="ORF">VRU48_16135</name>
</gene>
<dbReference type="PANTHER" id="PTHR43792:SF1">
    <property type="entry name" value="N-ACETYLTRANSFERASE DOMAIN-CONTAINING PROTEIN"/>
    <property type="match status" value="1"/>
</dbReference>
<dbReference type="PANTHER" id="PTHR43792">
    <property type="entry name" value="GNAT FAMILY, PUTATIVE (AFU_ORTHOLOGUE AFUA_3G00765)-RELATED-RELATED"/>
    <property type="match status" value="1"/>
</dbReference>
<dbReference type="Pfam" id="PF13302">
    <property type="entry name" value="Acetyltransf_3"/>
    <property type="match status" value="1"/>
</dbReference>
<name>A0ABU7IBA3_9SPHI</name>
<accession>A0ABU7IBA3</accession>
<dbReference type="SUPFAM" id="SSF55729">
    <property type="entry name" value="Acyl-CoA N-acyltransferases (Nat)"/>
    <property type="match status" value="1"/>
</dbReference>
<keyword evidence="2" id="KW-0808">Transferase</keyword>
<comment type="caution">
    <text evidence="2">The sequence shown here is derived from an EMBL/GenBank/DDBJ whole genome shotgun (WGS) entry which is preliminary data.</text>
</comment>
<dbReference type="InterPro" id="IPR051531">
    <property type="entry name" value="N-acetyltransferase"/>
</dbReference>
<dbReference type="EMBL" id="JAZDQT010000003">
    <property type="protein sequence ID" value="MEE1946656.1"/>
    <property type="molecule type" value="Genomic_DNA"/>
</dbReference>
<reference evidence="2 3" key="1">
    <citation type="submission" date="2024-01" db="EMBL/GenBank/DDBJ databases">
        <title>Pedobacter sp. nov., isolated from fresh soil.</title>
        <authorList>
            <person name="Le N.T.T."/>
        </authorList>
    </citation>
    <scope>NUCLEOTIDE SEQUENCE [LARGE SCALE GENOMIC DNA]</scope>
    <source>
        <strain evidence="2 3">KR3-3</strain>
    </source>
</reference>
<dbReference type="InterPro" id="IPR016181">
    <property type="entry name" value="Acyl_CoA_acyltransferase"/>
</dbReference>
<dbReference type="InterPro" id="IPR000182">
    <property type="entry name" value="GNAT_dom"/>
</dbReference>
<feature type="domain" description="N-acetyltransferase" evidence="1">
    <location>
        <begin position="17"/>
        <end position="174"/>
    </location>
</feature>
<evidence type="ECO:0000313" key="3">
    <source>
        <dbReference type="Proteomes" id="UP001336835"/>
    </source>
</evidence>
<dbReference type="Proteomes" id="UP001336835">
    <property type="component" value="Unassembled WGS sequence"/>
</dbReference>
<dbReference type="PROSITE" id="PS51186">
    <property type="entry name" value="GNAT"/>
    <property type="match status" value="1"/>
</dbReference>
<sequence length="186" mass="21772">MLVLDFPEFPVLETERLLLREHRLSDAEILFDMRTNENVMRYINRPRPKDLQDVERLITLIMENTLAGKSLPWVMALKDQPEKMIGSIGYWSIDSDNHRGEFGYMLHPDYWRQGFTSEATDLTLAFGFETIGLHSMQAVINPDNDASRQLLLKHGFVKEAYFKQDYYFNGQFLDSEIYSLLTPLKD</sequence>
<dbReference type="EC" id="2.-.-.-" evidence="2"/>
<evidence type="ECO:0000313" key="2">
    <source>
        <dbReference type="EMBL" id="MEE1946656.1"/>
    </source>
</evidence>